<dbReference type="EMBL" id="KF900660">
    <property type="protein sequence ID" value="AIF02783.1"/>
    <property type="molecule type" value="Genomic_DNA"/>
</dbReference>
<sequence length="139" mass="15993">MFESYFMKSYFSVNDANKILPTVIKKFSYAKKMKAEVMKMEQQLATGITPAASLEEYAIIKRKLNSAITNFYQSIEDLESTGVVLKGLDEGLLDFPAKHFDEEIWLCWKEGETMIKFWHEKDTGFMGRKPISVSNESLV</sequence>
<protein>
    <recommendedName>
        <fullName evidence="2">DUF2203 domain-containing protein</fullName>
    </recommendedName>
</protein>
<dbReference type="AlphaFoldDB" id="A0A075GLZ3"/>
<evidence type="ECO:0000313" key="1">
    <source>
        <dbReference type="EMBL" id="AIF02783.1"/>
    </source>
</evidence>
<accession>A0A075GLZ3</accession>
<organism evidence="1">
    <name type="scientific">uncultured marine thaumarchaeote KM3_15_A07</name>
    <dbReference type="NCBI Taxonomy" id="1456025"/>
    <lineage>
        <taxon>Archaea</taxon>
        <taxon>Nitrososphaerota</taxon>
        <taxon>environmental samples</taxon>
    </lineage>
</organism>
<evidence type="ECO:0008006" key="2">
    <source>
        <dbReference type="Google" id="ProtNLM"/>
    </source>
</evidence>
<name>A0A075GLZ3_9ARCH</name>
<dbReference type="Pfam" id="PF09969">
    <property type="entry name" value="DUF2203"/>
    <property type="match status" value="1"/>
</dbReference>
<dbReference type="PIRSF" id="PIRSF016498">
    <property type="entry name" value="UCP016498"/>
    <property type="match status" value="1"/>
</dbReference>
<proteinExistence type="predicted"/>
<reference evidence="1" key="1">
    <citation type="journal article" date="2014" name="Genome Biol. Evol.">
        <title>Pangenome evidence for extensive interdomain horizontal transfer affecting lineage core and shell genes in uncultured planktonic thaumarchaeota and euryarchaeota.</title>
        <authorList>
            <person name="Deschamps P."/>
            <person name="Zivanovic Y."/>
            <person name="Moreira D."/>
            <person name="Rodriguez-Valera F."/>
            <person name="Lopez-Garcia P."/>
        </authorList>
    </citation>
    <scope>NUCLEOTIDE SEQUENCE</scope>
</reference>
<dbReference type="InterPro" id="IPR018699">
    <property type="entry name" value="DUF2203"/>
</dbReference>